<dbReference type="Gene3D" id="3.30.420.10">
    <property type="entry name" value="Ribonuclease H-like superfamily/Ribonuclease H"/>
    <property type="match status" value="1"/>
</dbReference>
<dbReference type="InterPro" id="IPR002156">
    <property type="entry name" value="RNaseH_domain"/>
</dbReference>
<feature type="domain" description="RNase H type-1" evidence="1">
    <location>
        <begin position="274"/>
        <end position="395"/>
    </location>
</feature>
<sequence length="427" mass="47935">MGRELSSSQIFQLTLLAKQGWQLQTNTHSLVSCVLKARYFPHTDFLQAELGSKPSFAWQSLIAAQCVVREGCRWQIGNGDSAWIWHDKWLPRPSSFRPTTPPNTLPGDARVSSLLAELTGKWRSDMVKQIFMQDDSDVILSMPRNHNQAADRLVWAYTPRGTFTVRSAYKRMPRAKLAALGRKLVDTCSGNASKVVTHGQLRAYHWTLEACASGNTWTFSSTLSSFHTQSSHDIIMKARSMLHDFHLAHFQYCNPSSAEEVRWTPPVFPCYKVNMNAAVFKNTKLVGIGVIVWDHVGDVLATLSTQLPLPLGPLEAEAQAMDVAISFAKEIGLQEVTFESDSLVLIGALLDKSKVPISIENIITGIHAKLQHFRQHQILHVKRSRNTPAHHLARHTNCLDNFVTWVEETPSFIESAVIQDALLFSHY</sequence>
<accession>A0A7N2R607</accession>
<protein>
    <recommendedName>
        <fullName evidence="1">RNase H type-1 domain-containing protein</fullName>
    </recommendedName>
</protein>
<dbReference type="PANTHER" id="PTHR47074:SF11">
    <property type="entry name" value="REVERSE TRANSCRIPTASE-LIKE PROTEIN"/>
    <property type="match status" value="1"/>
</dbReference>
<dbReference type="GO" id="GO:0004523">
    <property type="term" value="F:RNA-DNA hybrid ribonuclease activity"/>
    <property type="evidence" value="ECO:0007669"/>
    <property type="project" value="InterPro"/>
</dbReference>
<dbReference type="Gramene" id="QL06p005642:mrna">
    <property type="protein sequence ID" value="QL06p005642:mrna"/>
    <property type="gene ID" value="QL06p005642"/>
</dbReference>
<dbReference type="PANTHER" id="PTHR47074">
    <property type="entry name" value="BNAC02G40300D PROTEIN"/>
    <property type="match status" value="1"/>
</dbReference>
<dbReference type="AlphaFoldDB" id="A0A7N2R607"/>
<keyword evidence="3" id="KW-1185">Reference proteome</keyword>
<dbReference type="PROSITE" id="PS51257">
    <property type="entry name" value="PROKAR_LIPOPROTEIN"/>
    <property type="match status" value="1"/>
</dbReference>
<dbReference type="Pfam" id="PF13456">
    <property type="entry name" value="RVT_3"/>
    <property type="match status" value="1"/>
</dbReference>
<dbReference type="InterPro" id="IPR036397">
    <property type="entry name" value="RNaseH_sf"/>
</dbReference>
<dbReference type="InParanoid" id="A0A7N2R607"/>
<name>A0A7N2R607_QUELO</name>
<dbReference type="Proteomes" id="UP000594261">
    <property type="component" value="Chromosome 6"/>
</dbReference>
<dbReference type="InterPro" id="IPR012337">
    <property type="entry name" value="RNaseH-like_sf"/>
</dbReference>
<evidence type="ECO:0000313" key="2">
    <source>
        <dbReference type="EnsemblPlants" id="QL06p005642:mrna"/>
    </source>
</evidence>
<evidence type="ECO:0000259" key="1">
    <source>
        <dbReference type="Pfam" id="PF13456"/>
    </source>
</evidence>
<dbReference type="EnsemblPlants" id="QL06p005642:mrna">
    <property type="protein sequence ID" value="QL06p005642:mrna"/>
    <property type="gene ID" value="QL06p005642"/>
</dbReference>
<dbReference type="SUPFAM" id="SSF53098">
    <property type="entry name" value="Ribonuclease H-like"/>
    <property type="match status" value="1"/>
</dbReference>
<dbReference type="InterPro" id="IPR052929">
    <property type="entry name" value="RNase_H-like_EbsB-rel"/>
</dbReference>
<organism evidence="2 3">
    <name type="scientific">Quercus lobata</name>
    <name type="common">Valley oak</name>
    <dbReference type="NCBI Taxonomy" id="97700"/>
    <lineage>
        <taxon>Eukaryota</taxon>
        <taxon>Viridiplantae</taxon>
        <taxon>Streptophyta</taxon>
        <taxon>Embryophyta</taxon>
        <taxon>Tracheophyta</taxon>
        <taxon>Spermatophyta</taxon>
        <taxon>Magnoliopsida</taxon>
        <taxon>eudicotyledons</taxon>
        <taxon>Gunneridae</taxon>
        <taxon>Pentapetalae</taxon>
        <taxon>rosids</taxon>
        <taxon>fabids</taxon>
        <taxon>Fagales</taxon>
        <taxon>Fagaceae</taxon>
        <taxon>Quercus</taxon>
    </lineage>
</organism>
<dbReference type="OMA" id="DSAWIWH"/>
<proteinExistence type="predicted"/>
<dbReference type="GO" id="GO:0003676">
    <property type="term" value="F:nucleic acid binding"/>
    <property type="evidence" value="ECO:0007669"/>
    <property type="project" value="InterPro"/>
</dbReference>
<evidence type="ECO:0000313" key="3">
    <source>
        <dbReference type="Proteomes" id="UP000594261"/>
    </source>
</evidence>
<reference evidence="2 3" key="1">
    <citation type="journal article" date="2016" name="G3 (Bethesda)">
        <title>First Draft Assembly and Annotation of the Genome of a California Endemic Oak Quercus lobata Nee (Fagaceae).</title>
        <authorList>
            <person name="Sork V.L."/>
            <person name="Fitz-Gibbon S.T."/>
            <person name="Puiu D."/>
            <person name="Crepeau M."/>
            <person name="Gugger P.F."/>
            <person name="Sherman R."/>
            <person name="Stevens K."/>
            <person name="Langley C.H."/>
            <person name="Pellegrini M."/>
            <person name="Salzberg S.L."/>
        </authorList>
    </citation>
    <scope>NUCLEOTIDE SEQUENCE [LARGE SCALE GENOMIC DNA]</scope>
    <source>
        <strain evidence="2 3">cv. SW786</strain>
    </source>
</reference>
<reference evidence="2" key="2">
    <citation type="submission" date="2021-01" db="UniProtKB">
        <authorList>
            <consortium name="EnsemblPlants"/>
        </authorList>
    </citation>
    <scope>IDENTIFICATION</scope>
</reference>
<dbReference type="EMBL" id="LRBV02000006">
    <property type="status" value="NOT_ANNOTATED_CDS"/>
    <property type="molecule type" value="Genomic_DNA"/>
</dbReference>
<dbReference type="CDD" id="cd06222">
    <property type="entry name" value="RNase_H_like"/>
    <property type="match status" value="1"/>
</dbReference>
<dbReference type="InterPro" id="IPR044730">
    <property type="entry name" value="RNase_H-like_dom_plant"/>
</dbReference>